<dbReference type="InterPro" id="IPR020845">
    <property type="entry name" value="AMP-binding_CS"/>
</dbReference>
<dbReference type="EC" id="6.2.1.3" evidence="6"/>
<dbReference type="InterPro" id="IPR042099">
    <property type="entry name" value="ANL_N_sf"/>
</dbReference>
<protein>
    <submittedName>
        <fullName evidence="6">Long-chain-fatty-acid--CoA ligase</fullName>
        <ecNumber evidence="6">6.2.1.3</ecNumber>
    </submittedName>
</protein>
<dbReference type="Gene3D" id="3.40.50.12780">
    <property type="entry name" value="N-terminal domain of ligase-like"/>
    <property type="match status" value="1"/>
</dbReference>
<dbReference type="Proteomes" id="UP000431401">
    <property type="component" value="Unassembled WGS sequence"/>
</dbReference>
<proteinExistence type="inferred from homology"/>
<dbReference type="GO" id="GO:0031956">
    <property type="term" value="F:medium-chain fatty acid-CoA ligase activity"/>
    <property type="evidence" value="ECO:0007669"/>
    <property type="project" value="TreeGrafter"/>
</dbReference>
<dbReference type="RefSeq" id="WP_153349098.1">
    <property type="nucleotide sequence ID" value="NZ_WEGI01000025.1"/>
</dbReference>
<keyword evidence="3" id="KW-0812">Transmembrane</keyword>
<comment type="similarity">
    <text evidence="1">Belongs to the ATP-dependent AMP-binding enzyme family.</text>
</comment>
<dbReference type="InterPro" id="IPR025110">
    <property type="entry name" value="AMP-bd_C"/>
</dbReference>
<keyword evidence="3" id="KW-0472">Membrane</keyword>
<dbReference type="Pfam" id="PF00501">
    <property type="entry name" value="AMP-binding"/>
    <property type="match status" value="1"/>
</dbReference>
<keyword evidence="2 6" id="KW-0436">Ligase</keyword>
<evidence type="ECO:0000313" key="7">
    <source>
        <dbReference type="Proteomes" id="UP000431401"/>
    </source>
</evidence>
<dbReference type="InterPro" id="IPR000873">
    <property type="entry name" value="AMP-dep_synth/lig_dom"/>
</dbReference>
<evidence type="ECO:0000256" key="1">
    <source>
        <dbReference type="ARBA" id="ARBA00006432"/>
    </source>
</evidence>
<feature type="transmembrane region" description="Helical" evidence="3">
    <location>
        <begin position="240"/>
        <end position="261"/>
    </location>
</feature>
<dbReference type="OrthoDB" id="56621at2"/>
<feature type="domain" description="AMP-binding enzyme C-terminal" evidence="5">
    <location>
        <begin position="452"/>
        <end position="531"/>
    </location>
</feature>
<dbReference type="SUPFAM" id="SSF56801">
    <property type="entry name" value="Acetyl-CoA synthetase-like"/>
    <property type="match status" value="1"/>
</dbReference>
<organism evidence="6 7">
    <name type="scientific">Nocardia aurantia</name>
    <dbReference type="NCBI Taxonomy" id="2585199"/>
    <lineage>
        <taxon>Bacteria</taxon>
        <taxon>Bacillati</taxon>
        <taxon>Actinomycetota</taxon>
        <taxon>Actinomycetes</taxon>
        <taxon>Mycobacteriales</taxon>
        <taxon>Nocardiaceae</taxon>
        <taxon>Nocardia</taxon>
    </lineage>
</organism>
<keyword evidence="3" id="KW-1133">Transmembrane helix</keyword>
<keyword evidence="7" id="KW-1185">Reference proteome</keyword>
<dbReference type="PROSITE" id="PS00455">
    <property type="entry name" value="AMP_BINDING"/>
    <property type="match status" value="1"/>
</dbReference>
<dbReference type="Pfam" id="PF13193">
    <property type="entry name" value="AMP-binding_C"/>
    <property type="match status" value="1"/>
</dbReference>
<evidence type="ECO:0000259" key="4">
    <source>
        <dbReference type="Pfam" id="PF00501"/>
    </source>
</evidence>
<reference evidence="6 7" key="1">
    <citation type="submission" date="2019-10" db="EMBL/GenBank/DDBJ databases">
        <title>Nocardia macrotermitis sp. nov. and Nocardia aurantia sp. nov., isolated from the gut of fungus growing-termite Macrotermes natalensis.</title>
        <authorList>
            <person name="Benndorf R."/>
            <person name="Schwitalla J."/>
            <person name="Martin K."/>
            <person name="De Beer W."/>
            <person name="Kaster A.-K."/>
            <person name="Vollmers J."/>
            <person name="Poulsen M."/>
            <person name="Beemelmanns C."/>
        </authorList>
    </citation>
    <scope>NUCLEOTIDE SEQUENCE [LARGE SCALE GENOMIC DNA]</scope>
    <source>
        <strain evidence="6 7">RB56</strain>
    </source>
</reference>
<dbReference type="PANTHER" id="PTHR43201">
    <property type="entry name" value="ACYL-COA SYNTHETASE"/>
    <property type="match status" value="1"/>
</dbReference>
<evidence type="ECO:0000256" key="3">
    <source>
        <dbReference type="SAM" id="Phobius"/>
    </source>
</evidence>
<dbReference type="CDD" id="cd04433">
    <property type="entry name" value="AFD_class_I"/>
    <property type="match status" value="1"/>
</dbReference>
<dbReference type="EMBL" id="WEGI01000025">
    <property type="protein sequence ID" value="MQY31881.1"/>
    <property type="molecule type" value="Genomic_DNA"/>
</dbReference>
<name>A0A7K0E1X6_9NOCA</name>
<gene>
    <name evidence="6" type="primary">lcfB_21</name>
    <name evidence="6" type="ORF">NRB56_74930</name>
</gene>
<dbReference type="InterPro" id="IPR045851">
    <property type="entry name" value="AMP-bd_C_sf"/>
</dbReference>
<dbReference type="GO" id="GO:0004467">
    <property type="term" value="F:long-chain fatty acid-CoA ligase activity"/>
    <property type="evidence" value="ECO:0007669"/>
    <property type="project" value="UniProtKB-EC"/>
</dbReference>
<comment type="caution">
    <text evidence="6">The sequence shown here is derived from an EMBL/GenBank/DDBJ whole genome shotgun (WGS) entry which is preliminary data.</text>
</comment>
<sequence length="545" mass="57899">MTTVSTALARRRTDAAAFGVLLRAGMLSLPPKAALISAKSVRRLGPLGGLPAGCAAAFGDRIAFRDDRGTLTYREFGSRTERFARLFTTVPAGDGRQPGIGILCRNHADAVVALCAAGAVGARVVLLNSDFGRRQIDEVAARERLDAIVYDDDFESALAGFDGITWCAWHSGPEPDNALARAAAAFPAGPLPSPRRPGIVVILTSGSSGTPKGAPRESPNPLLLPAGLLSRIPLRRNDRILLSAPVFHGWGLIVTTIALLLGAEVVLQRRFDAGRALDELSARRCTAFVAVPTMLRRVLALGDRLAAADLGALRIVGSGGARLDPEVVRQIFEAFGPVLHNLYGSTEASYISIATPADLLRAPDCAGRPALGIAVRIVTDDGRPVPPNTNGRILVRTSGQVTEYTDGSSRAMVDGFLDTGDRGHLDERGRLYVTGRSDGMIVSGGENVFPEEVELVLQRHPGVADAVVVPVADADFGQRLRAYLVAAGNDTGTDDLDIAEVRARLSAELPRSRMPRDIIVVTELPRGASGKVLRRTLEELERSHP</sequence>
<evidence type="ECO:0000259" key="5">
    <source>
        <dbReference type="Pfam" id="PF13193"/>
    </source>
</evidence>
<feature type="domain" description="AMP-dependent synthetase/ligase" evidence="4">
    <location>
        <begin position="55"/>
        <end position="404"/>
    </location>
</feature>
<evidence type="ECO:0000256" key="2">
    <source>
        <dbReference type="ARBA" id="ARBA00022598"/>
    </source>
</evidence>
<dbReference type="Gene3D" id="3.30.300.30">
    <property type="match status" value="1"/>
</dbReference>
<accession>A0A7K0E1X6</accession>
<evidence type="ECO:0000313" key="6">
    <source>
        <dbReference type="EMBL" id="MQY31881.1"/>
    </source>
</evidence>
<dbReference type="AlphaFoldDB" id="A0A7K0E1X6"/>
<dbReference type="PANTHER" id="PTHR43201:SF5">
    <property type="entry name" value="MEDIUM-CHAIN ACYL-COA LIGASE ACSF2, MITOCHONDRIAL"/>
    <property type="match status" value="1"/>
</dbReference>